<name>A0A934MK46_9HYPH</name>
<dbReference type="RefSeq" id="WP_198874404.1">
    <property type="nucleotide sequence ID" value="NZ_JAEKMH010000001.1"/>
</dbReference>
<gene>
    <name evidence="2" type="ORF">JEQ47_00345</name>
</gene>
<sequence>MPFDHDTVVGFSKSFGLIYLVVLSVICLAWTYWPSNKKGFDEAAKMPVLEEDDRPWR</sequence>
<protein>
    <submittedName>
        <fullName evidence="2">Cbb3-type cytochrome c oxidase subunit 3</fullName>
    </submittedName>
</protein>
<dbReference type="Proteomes" id="UP000602124">
    <property type="component" value="Unassembled WGS sequence"/>
</dbReference>
<keyword evidence="3" id="KW-1185">Reference proteome</keyword>
<dbReference type="Pfam" id="PF05545">
    <property type="entry name" value="FixQ"/>
    <property type="match status" value="1"/>
</dbReference>
<evidence type="ECO:0000313" key="3">
    <source>
        <dbReference type="Proteomes" id="UP000602124"/>
    </source>
</evidence>
<evidence type="ECO:0000313" key="2">
    <source>
        <dbReference type="EMBL" id="MBJ3783151.1"/>
    </source>
</evidence>
<accession>A0A934MK46</accession>
<dbReference type="AlphaFoldDB" id="A0A934MK46"/>
<keyword evidence="1" id="KW-0812">Transmembrane</keyword>
<evidence type="ECO:0000256" key="1">
    <source>
        <dbReference type="SAM" id="Phobius"/>
    </source>
</evidence>
<proteinExistence type="predicted"/>
<keyword evidence="1" id="KW-1133">Transmembrane helix</keyword>
<reference evidence="2" key="1">
    <citation type="submission" date="2020-12" db="EMBL/GenBank/DDBJ databases">
        <title>Devosia sp. MSA67 isolated from Mo River.</title>
        <authorList>
            <person name="Ma F."/>
            <person name="Zi Z."/>
        </authorList>
    </citation>
    <scope>NUCLEOTIDE SEQUENCE</scope>
    <source>
        <strain evidence="2">MSA67</strain>
    </source>
</reference>
<comment type="caution">
    <text evidence="2">The sequence shown here is derived from an EMBL/GenBank/DDBJ whole genome shotgun (WGS) entry which is preliminary data.</text>
</comment>
<dbReference type="EMBL" id="JAEKMH010000001">
    <property type="protein sequence ID" value="MBJ3783151.1"/>
    <property type="molecule type" value="Genomic_DNA"/>
</dbReference>
<dbReference type="CDD" id="cd01324">
    <property type="entry name" value="cbb3_Oxidase_CcoQ"/>
    <property type="match status" value="1"/>
</dbReference>
<feature type="transmembrane region" description="Helical" evidence="1">
    <location>
        <begin position="15"/>
        <end position="33"/>
    </location>
</feature>
<keyword evidence="1" id="KW-0472">Membrane</keyword>
<organism evidence="2 3">
    <name type="scientific">Devosia sediminis</name>
    <dbReference type="NCBI Taxonomy" id="2798801"/>
    <lineage>
        <taxon>Bacteria</taxon>
        <taxon>Pseudomonadati</taxon>
        <taxon>Pseudomonadota</taxon>
        <taxon>Alphaproteobacteria</taxon>
        <taxon>Hyphomicrobiales</taxon>
        <taxon>Devosiaceae</taxon>
        <taxon>Devosia</taxon>
    </lineage>
</organism>
<dbReference type="InterPro" id="IPR008621">
    <property type="entry name" value="Cbb3-typ_cyt_oxidase_comp"/>
</dbReference>